<proteinExistence type="predicted"/>
<dbReference type="InterPro" id="IPR053154">
    <property type="entry name" value="c-di-AMP_regulator"/>
</dbReference>
<name>A0ABV8VSL6_9BACI</name>
<accession>A0ABV8VSL6</accession>
<dbReference type="Gene3D" id="2.170.120.30">
    <property type="match status" value="2"/>
</dbReference>
<comment type="caution">
    <text evidence="1">The sequence shown here is derived from an EMBL/GenBank/DDBJ whole genome shotgun (WGS) entry which is preliminary data.</text>
</comment>
<evidence type="ECO:0000313" key="1">
    <source>
        <dbReference type="EMBL" id="MFC4386193.1"/>
    </source>
</evidence>
<dbReference type="RefSeq" id="WP_390194612.1">
    <property type="nucleotide sequence ID" value="NZ_JBHSDV010000001.1"/>
</dbReference>
<organism evidence="1 2">
    <name type="scientific">Gracilibacillus marinus</name>
    <dbReference type="NCBI Taxonomy" id="630535"/>
    <lineage>
        <taxon>Bacteria</taxon>
        <taxon>Bacillati</taxon>
        <taxon>Bacillota</taxon>
        <taxon>Bacilli</taxon>
        <taxon>Bacillales</taxon>
        <taxon>Bacillaceae</taxon>
        <taxon>Gracilibacillus</taxon>
    </lineage>
</organism>
<evidence type="ECO:0000313" key="2">
    <source>
        <dbReference type="Proteomes" id="UP001595880"/>
    </source>
</evidence>
<dbReference type="PANTHER" id="PTHR37804">
    <property type="entry name" value="CDAA REGULATORY PROTEIN CDAR"/>
    <property type="match status" value="1"/>
</dbReference>
<keyword evidence="2" id="KW-1185">Reference proteome</keyword>
<gene>
    <name evidence="1" type="ORF">ACFOZ1_00080</name>
</gene>
<reference evidence="2" key="1">
    <citation type="journal article" date="2019" name="Int. J. Syst. Evol. Microbiol.">
        <title>The Global Catalogue of Microorganisms (GCM) 10K type strain sequencing project: providing services to taxonomists for standard genome sequencing and annotation.</title>
        <authorList>
            <consortium name="The Broad Institute Genomics Platform"/>
            <consortium name="The Broad Institute Genome Sequencing Center for Infectious Disease"/>
            <person name="Wu L."/>
            <person name="Ma J."/>
        </authorList>
    </citation>
    <scope>NUCLEOTIDE SEQUENCE [LARGE SCALE GENOMIC DNA]</scope>
    <source>
        <strain evidence="2">KACC 14058</strain>
    </source>
</reference>
<dbReference type="PANTHER" id="PTHR37804:SF1">
    <property type="entry name" value="CDAA REGULATORY PROTEIN CDAR"/>
    <property type="match status" value="1"/>
</dbReference>
<protein>
    <submittedName>
        <fullName evidence="1">YbbR-like domain-containing protein</fullName>
    </submittedName>
</protein>
<dbReference type="InterPro" id="IPR012505">
    <property type="entry name" value="YbbR"/>
</dbReference>
<dbReference type="EMBL" id="JBHSDV010000001">
    <property type="protein sequence ID" value="MFC4386193.1"/>
    <property type="molecule type" value="Genomic_DNA"/>
</dbReference>
<dbReference type="Gene3D" id="2.170.120.40">
    <property type="entry name" value="YbbR-like domain"/>
    <property type="match status" value="2"/>
</dbReference>
<sequence>MNKWLENPWAIRLISLLLAVLLFVVVAFDEKFTDEDDGYGSIFGTSNETRTLEDIPVSTEIDSEKFVVSGVPETVKVSLQGSVSLVTATAMQRNFEVFVDLENLGVGTHIVPLEYSGVSDQLNMYIEPQEVEVSIEEKSSEEHSVSIDIINRDKIAAGFEVGNVYVDPEKVTVTSSKGIVDRIAIVKAFVDVSDFDESVTLDDVPVKVYDNQGNELNVRIDPPTVDMTVDVKSPNKNVPISLETENEVPEGIRITSMKLEQEEVQIFASEADLEQLKEIKTAPIDLSKVNESGTVEVELNLPNEVRKASANAVNVTLQVEKIEEKVLEGVTIATTSEEEDPTFIDPSSGSINVTLKGYPSDLEKITKDDLELAVEINSTTPGQYTLPIKNVTDAQVLENIEVSLELNEATIEIE</sequence>
<dbReference type="Pfam" id="PF07949">
    <property type="entry name" value="YbbR"/>
    <property type="match status" value="3"/>
</dbReference>
<dbReference type="Proteomes" id="UP001595880">
    <property type="component" value="Unassembled WGS sequence"/>
</dbReference>